<organism evidence="1 2">
    <name type="scientific">Neophaeococcomyces mojaviensis</name>
    <dbReference type="NCBI Taxonomy" id="3383035"/>
    <lineage>
        <taxon>Eukaryota</taxon>
        <taxon>Fungi</taxon>
        <taxon>Dikarya</taxon>
        <taxon>Ascomycota</taxon>
        <taxon>Pezizomycotina</taxon>
        <taxon>Eurotiomycetes</taxon>
        <taxon>Chaetothyriomycetidae</taxon>
        <taxon>Chaetothyriales</taxon>
        <taxon>Chaetothyriales incertae sedis</taxon>
        <taxon>Neophaeococcomyces</taxon>
    </lineage>
</organism>
<dbReference type="Proteomes" id="UP001172386">
    <property type="component" value="Unassembled WGS sequence"/>
</dbReference>
<protein>
    <submittedName>
        <fullName evidence="1">Uncharacterized protein</fullName>
    </submittedName>
</protein>
<keyword evidence="2" id="KW-1185">Reference proteome</keyword>
<sequence length="401" mass="46424">MDPDNDNKSDNSADSVLLELAAHPLNSINPPPRDLPDLLDSLLLSEIRAKAKIDLCNQMTGDLVKQAGLIRRRSDDLLAANSHFESKTKLSEISSKNKEYRFFRLHSFLLKHMMLQFAFLISKFDGGFKKHLEGLITAHNHLFKEFFGQRHHHPGIELADSKAMTCTDGCDWYFHNGPYEWTKKPYTNQWWNEMNGTDWDWIRVREHIKNTIAETRKAIMNLDMFYGNVEKFLPAWVWYDNLTTWIVEEETENIEGDNAETNEEMRLMIRYVKTDEAITAERITAERRQRQHWVQEGMDQNEAARKPVDIAIDHIGVQAISEKVVFDGEAITPDWNNGGKHCKVGSWLNWWGFRHWFDDFKAEQAKQAATSSSATIGIDSRNTPEQAMGNLTSFCRDIESE</sequence>
<dbReference type="EMBL" id="JAPDRQ010000006">
    <property type="protein sequence ID" value="KAJ9663810.1"/>
    <property type="molecule type" value="Genomic_DNA"/>
</dbReference>
<proteinExistence type="predicted"/>
<gene>
    <name evidence="1" type="ORF">H2198_000570</name>
</gene>
<accession>A0ACC3AJV2</accession>
<evidence type="ECO:0000313" key="1">
    <source>
        <dbReference type="EMBL" id="KAJ9663810.1"/>
    </source>
</evidence>
<comment type="caution">
    <text evidence="1">The sequence shown here is derived from an EMBL/GenBank/DDBJ whole genome shotgun (WGS) entry which is preliminary data.</text>
</comment>
<name>A0ACC3AJV2_9EURO</name>
<reference evidence="1" key="1">
    <citation type="submission" date="2022-10" db="EMBL/GenBank/DDBJ databases">
        <title>Culturing micro-colonial fungi from biological soil crusts in the Mojave desert and describing Neophaeococcomyces mojavensis, and introducing the new genera and species Taxawa tesnikishii.</title>
        <authorList>
            <person name="Kurbessoian T."/>
            <person name="Stajich J.E."/>
        </authorList>
    </citation>
    <scope>NUCLEOTIDE SEQUENCE</scope>
    <source>
        <strain evidence="1">JES_112</strain>
    </source>
</reference>
<evidence type="ECO:0000313" key="2">
    <source>
        <dbReference type="Proteomes" id="UP001172386"/>
    </source>
</evidence>